<keyword evidence="1" id="KW-0812">Transmembrane</keyword>
<keyword evidence="1" id="KW-0472">Membrane</keyword>
<feature type="transmembrane region" description="Helical" evidence="1">
    <location>
        <begin position="157"/>
        <end position="179"/>
    </location>
</feature>
<organism evidence="2 3">
    <name type="scientific">Candidatus Cellulosilyticum pullistercoris</name>
    <dbReference type="NCBI Taxonomy" id="2838521"/>
    <lineage>
        <taxon>Bacteria</taxon>
        <taxon>Bacillati</taxon>
        <taxon>Bacillota</taxon>
        <taxon>Clostridia</taxon>
        <taxon>Lachnospirales</taxon>
        <taxon>Cellulosilyticaceae</taxon>
        <taxon>Cellulosilyticum</taxon>
    </lineage>
</organism>
<evidence type="ECO:0000313" key="2">
    <source>
        <dbReference type="EMBL" id="MBU3803584.1"/>
    </source>
</evidence>
<reference evidence="2" key="2">
    <citation type="submission" date="2021-04" db="EMBL/GenBank/DDBJ databases">
        <authorList>
            <person name="Gilroy R."/>
        </authorList>
    </citation>
    <scope>NUCLEOTIDE SEQUENCE</scope>
    <source>
        <strain evidence="2">B5-657</strain>
    </source>
</reference>
<dbReference type="Proteomes" id="UP000824229">
    <property type="component" value="Unassembled WGS sequence"/>
</dbReference>
<feature type="transmembrane region" description="Helical" evidence="1">
    <location>
        <begin position="74"/>
        <end position="96"/>
    </location>
</feature>
<sequence>MGSEEWKEFFKVRKSVLFLLALAIVSSTLYVIYLDYTKQLSKEILEHYLIQEDMKFEIRHFITASIVYFKRCTLVWALGLFTVLTPLCLMLVFIYIFSYGFSIASLYVCFGLQGMWMGMLTFGIQGIIMLSYLLYLEDCILKKNQVFGERVQKSYPAFILKGMGIALITALVESLMMVIM</sequence>
<feature type="transmembrane region" description="Helical" evidence="1">
    <location>
        <begin position="116"/>
        <end position="136"/>
    </location>
</feature>
<comment type="caution">
    <text evidence="2">The sequence shown here is derived from an EMBL/GenBank/DDBJ whole genome shotgun (WGS) entry which is preliminary data.</text>
</comment>
<name>A0A9E2NKG9_9FIRM</name>
<dbReference type="AlphaFoldDB" id="A0A9E2NKG9"/>
<evidence type="ECO:0000256" key="1">
    <source>
        <dbReference type="SAM" id="Phobius"/>
    </source>
</evidence>
<evidence type="ECO:0008006" key="4">
    <source>
        <dbReference type="Google" id="ProtNLM"/>
    </source>
</evidence>
<gene>
    <name evidence="2" type="ORF">H9872_02335</name>
</gene>
<reference evidence="2" key="1">
    <citation type="journal article" date="2021" name="PeerJ">
        <title>Extensive microbial diversity within the chicken gut microbiome revealed by metagenomics and culture.</title>
        <authorList>
            <person name="Gilroy R."/>
            <person name="Ravi A."/>
            <person name="Getino M."/>
            <person name="Pursley I."/>
            <person name="Horton D.L."/>
            <person name="Alikhan N.F."/>
            <person name="Baker D."/>
            <person name="Gharbi K."/>
            <person name="Hall N."/>
            <person name="Watson M."/>
            <person name="Adriaenssens E.M."/>
            <person name="Foster-Nyarko E."/>
            <person name="Jarju S."/>
            <person name="Secka A."/>
            <person name="Antonio M."/>
            <person name="Oren A."/>
            <person name="Chaudhuri R.R."/>
            <person name="La Ragione R."/>
            <person name="Hildebrand F."/>
            <person name="Pallen M.J."/>
        </authorList>
    </citation>
    <scope>NUCLEOTIDE SEQUENCE</scope>
    <source>
        <strain evidence="2">B5-657</strain>
    </source>
</reference>
<evidence type="ECO:0000313" key="3">
    <source>
        <dbReference type="Proteomes" id="UP000824229"/>
    </source>
</evidence>
<keyword evidence="1" id="KW-1133">Transmembrane helix</keyword>
<proteinExistence type="predicted"/>
<accession>A0A9E2NKG9</accession>
<feature type="transmembrane region" description="Helical" evidence="1">
    <location>
        <begin position="16"/>
        <end position="34"/>
    </location>
</feature>
<dbReference type="EMBL" id="JAHLFQ010000043">
    <property type="protein sequence ID" value="MBU3803584.1"/>
    <property type="molecule type" value="Genomic_DNA"/>
</dbReference>
<protein>
    <recommendedName>
        <fullName evidence="4">Stage II sporulation protein M</fullName>
    </recommendedName>
</protein>